<dbReference type="EMBL" id="UGHZ01000001">
    <property type="protein sequence ID" value="STP09887.1"/>
    <property type="molecule type" value="Genomic_DNA"/>
</dbReference>
<dbReference type="InterPro" id="IPR011008">
    <property type="entry name" value="Dimeric_a/b-barrel"/>
</dbReference>
<feature type="domain" description="YCII-related" evidence="2">
    <location>
        <begin position="4"/>
        <end position="83"/>
    </location>
</feature>
<evidence type="ECO:0000259" key="2">
    <source>
        <dbReference type="Pfam" id="PF03795"/>
    </source>
</evidence>
<proteinExistence type="inferred from homology"/>
<evidence type="ECO:0000313" key="4">
    <source>
        <dbReference type="Proteomes" id="UP000255335"/>
    </source>
</evidence>
<comment type="similarity">
    <text evidence="1">Belongs to the YciI family.</text>
</comment>
<sequence length="97" mass="11165">MTLFVCLVHYTKPLEQVTERLQEHREYLKKGYEKGILLASGPRIPKDGGIIIGKFANKDEALAFAANDPYTHYDLAKYEILEFEPVLHAEILKDFLK</sequence>
<evidence type="ECO:0000256" key="1">
    <source>
        <dbReference type="ARBA" id="ARBA00007689"/>
    </source>
</evidence>
<protein>
    <submittedName>
        <fullName evidence="3">YCII-related protein</fullName>
    </submittedName>
</protein>
<organism evidence="3 4">
    <name type="scientific">Helicobacter cinaedi</name>
    <dbReference type="NCBI Taxonomy" id="213"/>
    <lineage>
        <taxon>Bacteria</taxon>
        <taxon>Pseudomonadati</taxon>
        <taxon>Campylobacterota</taxon>
        <taxon>Epsilonproteobacteria</taxon>
        <taxon>Campylobacterales</taxon>
        <taxon>Helicobacteraceae</taxon>
        <taxon>Helicobacter</taxon>
    </lineage>
</organism>
<dbReference type="Proteomes" id="UP000255335">
    <property type="component" value="Unassembled WGS sequence"/>
</dbReference>
<name>A0A377JQE1_9HELI</name>
<dbReference type="PANTHER" id="PTHR37828:SF1">
    <property type="entry name" value="YCII-RELATED DOMAIN-CONTAINING PROTEIN"/>
    <property type="match status" value="1"/>
</dbReference>
<reference evidence="3 4" key="1">
    <citation type="submission" date="2018-06" db="EMBL/GenBank/DDBJ databases">
        <authorList>
            <consortium name="Pathogen Informatics"/>
            <person name="Doyle S."/>
        </authorList>
    </citation>
    <scope>NUCLEOTIDE SEQUENCE [LARGE SCALE GENOMIC DNA]</scope>
    <source>
        <strain evidence="3 4">NCTC12221</strain>
    </source>
</reference>
<dbReference type="InterPro" id="IPR005545">
    <property type="entry name" value="YCII"/>
</dbReference>
<accession>A0A377JQE1</accession>
<dbReference type="Pfam" id="PF03795">
    <property type="entry name" value="YCII"/>
    <property type="match status" value="1"/>
</dbReference>
<evidence type="ECO:0000313" key="3">
    <source>
        <dbReference type="EMBL" id="STP09887.1"/>
    </source>
</evidence>
<dbReference type="RefSeq" id="WP_115026472.1">
    <property type="nucleotide sequence ID" value="NZ_UGHZ01000001.1"/>
</dbReference>
<dbReference type="SUPFAM" id="SSF54909">
    <property type="entry name" value="Dimeric alpha+beta barrel"/>
    <property type="match status" value="1"/>
</dbReference>
<gene>
    <name evidence="3" type="ORF">NCTC12221_01345</name>
</gene>
<dbReference type="PANTHER" id="PTHR37828">
    <property type="entry name" value="GSR2449 PROTEIN"/>
    <property type="match status" value="1"/>
</dbReference>
<dbReference type="Gene3D" id="3.30.70.1060">
    <property type="entry name" value="Dimeric alpha+beta barrel"/>
    <property type="match status" value="1"/>
</dbReference>
<dbReference type="AlphaFoldDB" id="A0A377JQE1"/>